<organism evidence="12 13">
    <name type="scientific">Pseudocercospora fijiensis (strain CIRAD86)</name>
    <name type="common">Black leaf streak disease fungus</name>
    <name type="synonym">Mycosphaerella fijiensis</name>
    <dbReference type="NCBI Taxonomy" id="383855"/>
    <lineage>
        <taxon>Eukaryota</taxon>
        <taxon>Fungi</taxon>
        <taxon>Dikarya</taxon>
        <taxon>Ascomycota</taxon>
        <taxon>Pezizomycotina</taxon>
        <taxon>Dothideomycetes</taxon>
        <taxon>Dothideomycetidae</taxon>
        <taxon>Mycosphaerellales</taxon>
        <taxon>Mycosphaerellaceae</taxon>
        <taxon>Pseudocercospora</taxon>
    </lineage>
</organism>
<dbReference type="OrthoDB" id="9986881at2759"/>
<dbReference type="EMBL" id="KB446556">
    <property type="protein sequence ID" value="EME85425.1"/>
    <property type="molecule type" value="Genomic_DNA"/>
</dbReference>
<dbReference type="RefSeq" id="XP_007923037.1">
    <property type="nucleotide sequence ID" value="XM_007924846.1"/>
</dbReference>
<dbReference type="InterPro" id="IPR020846">
    <property type="entry name" value="MFS_dom"/>
</dbReference>
<dbReference type="Proteomes" id="UP000016932">
    <property type="component" value="Unassembled WGS sequence"/>
</dbReference>
<feature type="transmembrane region" description="Helical" evidence="10">
    <location>
        <begin position="405"/>
        <end position="425"/>
    </location>
</feature>
<feature type="compositionally biased region" description="Acidic residues" evidence="9">
    <location>
        <begin position="38"/>
        <end position="54"/>
    </location>
</feature>
<evidence type="ECO:0000256" key="4">
    <source>
        <dbReference type="ARBA" id="ARBA00023136"/>
    </source>
</evidence>
<reference evidence="12 13" key="1">
    <citation type="journal article" date="2012" name="PLoS Pathog.">
        <title>Diverse lifestyles and strategies of plant pathogenesis encoded in the genomes of eighteen Dothideomycetes fungi.</title>
        <authorList>
            <person name="Ohm R.A."/>
            <person name="Feau N."/>
            <person name="Henrissat B."/>
            <person name="Schoch C.L."/>
            <person name="Horwitz B.A."/>
            <person name="Barry K.W."/>
            <person name="Condon B.J."/>
            <person name="Copeland A.C."/>
            <person name="Dhillon B."/>
            <person name="Glaser F."/>
            <person name="Hesse C.N."/>
            <person name="Kosti I."/>
            <person name="LaButti K."/>
            <person name="Lindquist E.A."/>
            <person name="Lucas S."/>
            <person name="Salamov A.A."/>
            <person name="Bradshaw R.E."/>
            <person name="Ciuffetti L."/>
            <person name="Hamelin R.C."/>
            <person name="Kema G.H.J."/>
            <person name="Lawrence C."/>
            <person name="Scott J.A."/>
            <person name="Spatafora J.W."/>
            <person name="Turgeon B.G."/>
            <person name="de Wit P.J.G.M."/>
            <person name="Zhong S."/>
            <person name="Goodwin S.B."/>
            <person name="Grigoriev I.V."/>
        </authorList>
    </citation>
    <scope>NUCLEOTIDE SEQUENCE [LARGE SCALE GENOMIC DNA]</scope>
    <source>
        <strain evidence="12 13">CIRAD86</strain>
    </source>
</reference>
<dbReference type="CDD" id="cd17323">
    <property type="entry name" value="MFS_Tpo1_MDR_like"/>
    <property type="match status" value="1"/>
</dbReference>
<dbReference type="FunFam" id="1.20.1250.20:FF:000011">
    <property type="entry name" value="MFS multidrug transporter, putative"/>
    <property type="match status" value="1"/>
</dbReference>
<evidence type="ECO:0000256" key="3">
    <source>
        <dbReference type="ARBA" id="ARBA00022989"/>
    </source>
</evidence>
<evidence type="ECO:0000256" key="6">
    <source>
        <dbReference type="ARBA" id="ARBA00053977"/>
    </source>
</evidence>
<keyword evidence="3 10" id="KW-1133">Transmembrane helix</keyword>
<protein>
    <recommendedName>
        <fullName evidence="7">Cercosporin MFS transporter CTB4</fullName>
    </recommendedName>
    <alternativeName>
        <fullName evidence="8">Cercosporin toxin biosynthesis cluster protein 4</fullName>
    </alternativeName>
</protein>
<feature type="region of interest" description="Disordered" evidence="9">
    <location>
        <begin position="1"/>
        <end position="58"/>
    </location>
</feature>
<evidence type="ECO:0000256" key="7">
    <source>
        <dbReference type="ARBA" id="ARBA00069139"/>
    </source>
</evidence>
<dbReference type="HOGENOM" id="CLU_008455_11_1_1"/>
<accession>M2Z6M6</accession>
<evidence type="ECO:0000256" key="10">
    <source>
        <dbReference type="SAM" id="Phobius"/>
    </source>
</evidence>
<dbReference type="PANTHER" id="PTHR23502:SF49">
    <property type="entry name" value="MAJOR FACILITATOR SUPERFAMILY (MFS) PROFILE DOMAIN-CONTAINING PROTEIN"/>
    <property type="match status" value="1"/>
</dbReference>
<evidence type="ECO:0000259" key="11">
    <source>
        <dbReference type="PROSITE" id="PS50850"/>
    </source>
</evidence>
<evidence type="ECO:0000313" key="12">
    <source>
        <dbReference type="EMBL" id="EME85425.1"/>
    </source>
</evidence>
<comment type="function">
    <text evidence="6">MFS transporter; part of the gene cluster that mediates the biosynthesis of cercosporin, a light-activated, non-host-selective toxin. The perylenequinone chromophore of cercosporin absorbs light energy to attain an electronically-activated triplet state and produces active oxygen species such as the hydroxyl radical, superoxide, hydrogen peroxide or singlet oxygen upon reaction with oxygen molecules. These reactive oxygen species cause damage to various cellular components including lipids, proteins and nucleic acids. Responsible for secretion and accumulation of cercosporin, but does not play any roles in self-protection against the toxicity of cercosporin.</text>
</comment>
<dbReference type="Gene3D" id="1.20.1250.20">
    <property type="entry name" value="MFS general substrate transporter like domains"/>
    <property type="match status" value="1"/>
</dbReference>
<feature type="compositionally biased region" description="Polar residues" evidence="9">
    <location>
        <begin position="1"/>
        <end position="12"/>
    </location>
</feature>
<evidence type="ECO:0000256" key="5">
    <source>
        <dbReference type="ARBA" id="ARBA00038347"/>
    </source>
</evidence>
<evidence type="ECO:0000256" key="9">
    <source>
        <dbReference type="SAM" id="MobiDB-lite"/>
    </source>
</evidence>
<feature type="transmembrane region" description="Helical" evidence="10">
    <location>
        <begin position="380"/>
        <end position="399"/>
    </location>
</feature>
<feature type="transmembrane region" description="Helical" evidence="10">
    <location>
        <begin position="228"/>
        <end position="254"/>
    </location>
</feature>
<name>M2Z6M6_PSEFD</name>
<keyword evidence="4 10" id="KW-0472">Membrane</keyword>
<comment type="subcellular location">
    <subcellularLocation>
        <location evidence="1">Membrane</location>
        <topology evidence="1">Multi-pass membrane protein</topology>
    </subcellularLocation>
</comment>
<evidence type="ECO:0000256" key="2">
    <source>
        <dbReference type="ARBA" id="ARBA00022692"/>
    </source>
</evidence>
<feature type="transmembrane region" description="Helical" evidence="10">
    <location>
        <begin position="194"/>
        <end position="216"/>
    </location>
</feature>
<sequence>MHSGLSLDSSVARSDKVMDEEKQDHPTSGEDNSTSPEDTADLETNEPVEFDENDRENPRYFSTPYKSLITLQLGFLALVGSIASSIISPAELVISQYIGVSEEVTVLVVALYVLGFAFGPMMWAPISEVYGRKWSILPAVFIQGLFSIGTATSTNAASVFITRFFGGLFGSAPISNVGAALGDMYEPRARGIAVTFYAVMVVGGPCLGPVIGAALTVNPNLGWRWTEYIAAIFAFFMVALTFFTLPELYSPVLLKRKARRVRKETGDDRFWHPHESEKMKPSNILTKYFSRPIRMLVTEPMVTCIAAYASFVYGILYMTLEVFPIVFREERGYSTVVSTLPFLALFVGVLCAVGINLANQSFYAKAMAKNNGNAAPEARLPPIFIGGFLFTTGLFWFGWTADPKYHWSLPTVAAAFIGAGFNTIFQQCINYLIDVYGRYAASAVSANTFLRSIIACGLPLAAGPMFRNMGVGPATSVLGGISCLGLPLPWLFMKYGLKLRMKSKFAPVKKG</sequence>
<dbReference type="KEGG" id="pfj:MYCFIDRAFT_186050"/>
<dbReference type="AlphaFoldDB" id="M2Z6M6"/>
<dbReference type="GO" id="GO:0005886">
    <property type="term" value="C:plasma membrane"/>
    <property type="evidence" value="ECO:0007669"/>
    <property type="project" value="TreeGrafter"/>
</dbReference>
<feature type="transmembrane region" description="Helical" evidence="10">
    <location>
        <begin position="160"/>
        <end position="182"/>
    </location>
</feature>
<dbReference type="GO" id="GO:0022857">
    <property type="term" value="F:transmembrane transporter activity"/>
    <property type="evidence" value="ECO:0007669"/>
    <property type="project" value="InterPro"/>
</dbReference>
<dbReference type="InterPro" id="IPR036259">
    <property type="entry name" value="MFS_trans_sf"/>
</dbReference>
<feature type="domain" description="Major facilitator superfamily (MFS) profile" evidence="11">
    <location>
        <begin position="69"/>
        <end position="497"/>
    </location>
</feature>
<feature type="transmembrane region" description="Helical" evidence="10">
    <location>
        <begin position="301"/>
        <end position="320"/>
    </location>
</feature>
<feature type="transmembrane region" description="Helical" evidence="10">
    <location>
        <begin position="437"/>
        <end position="462"/>
    </location>
</feature>
<gene>
    <name evidence="12" type="ORF">MYCFIDRAFT_186050</name>
</gene>
<feature type="transmembrane region" description="Helical" evidence="10">
    <location>
        <begin position="340"/>
        <end position="359"/>
    </location>
</feature>
<keyword evidence="13" id="KW-1185">Reference proteome</keyword>
<dbReference type="GeneID" id="19334828"/>
<dbReference type="eggNOG" id="KOG0255">
    <property type="taxonomic scope" value="Eukaryota"/>
</dbReference>
<dbReference type="PROSITE" id="PS50850">
    <property type="entry name" value="MFS"/>
    <property type="match status" value="1"/>
</dbReference>
<dbReference type="Pfam" id="PF07690">
    <property type="entry name" value="MFS_1"/>
    <property type="match status" value="1"/>
</dbReference>
<dbReference type="SUPFAM" id="SSF103473">
    <property type="entry name" value="MFS general substrate transporter"/>
    <property type="match status" value="1"/>
</dbReference>
<comment type="similarity">
    <text evidence="5">Belongs to the major facilitator superfamily. CAR1 family.</text>
</comment>
<keyword evidence="2 10" id="KW-0812">Transmembrane</keyword>
<feature type="transmembrane region" description="Helical" evidence="10">
    <location>
        <begin position="474"/>
        <end position="493"/>
    </location>
</feature>
<feature type="transmembrane region" description="Helical" evidence="10">
    <location>
        <begin position="104"/>
        <end position="124"/>
    </location>
</feature>
<evidence type="ECO:0000256" key="8">
    <source>
        <dbReference type="ARBA" id="ARBA00077167"/>
    </source>
</evidence>
<dbReference type="PANTHER" id="PTHR23502">
    <property type="entry name" value="MAJOR FACILITATOR SUPERFAMILY"/>
    <property type="match status" value="1"/>
</dbReference>
<evidence type="ECO:0000256" key="1">
    <source>
        <dbReference type="ARBA" id="ARBA00004141"/>
    </source>
</evidence>
<evidence type="ECO:0000313" key="13">
    <source>
        <dbReference type="Proteomes" id="UP000016932"/>
    </source>
</evidence>
<feature type="compositionally biased region" description="Basic and acidic residues" evidence="9">
    <location>
        <begin position="13"/>
        <end position="28"/>
    </location>
</feature>
<dbReference type="InterPro" id="IPR011701">
    <property type="entry name" value="MFS"/>
</dbReference>
<feature type="transmembrane region" description="Helical" evidence="10">
    <location>
        <begin position="75"/>
        <end position="98"/>
    </location>
</feature>
<feature type="transmembrane region" description="Helical" evidence="10">
    <location>
        <begin position="136"/>
        <end position="154"/>
    </location>
</feature>
<proteinExistence type="inferred from homology"/>
<dbReference type="VEuPathDB" id="FungiDB:MYCFIDRAFT_186050"/>